<feature type="domain" description="Pyruvate kinase barrel" evidence="2">
    <location>
        <begin position="6"/>
        <end position="35"/>
    </location>
</feature>
<name>A0ABY2XT97_9PAST</name>
<evidence type="ECO:0000313" key="3">
    <source>
        <dbReference type="EMBL" id="TNG85228.1"/>
    </source>
</evidence>
<dbReference type="RefSeq" id="WP_139690429.1">
    <property type="nucleotide sequence ID" value="NZ_VDGV01000224.1"/>
</dbReference>
<sequence>MSRRLRRTKIVCTMGPSTDRDNNLEKIIAAGANVV</sequence>
<accession>A0ABY2XT97</accession>
<dbReference type="InterPro" id="IPR015793">
    <property type="entry name" value="Pyrv_Knase_brl"/>
</dbReference>
<feature type="non-terminal residue" evidence="3">
    <location>
        <position position="35"/>
    </location>
</feature>
<protein>
    <recommendedName>
        <fullName evidence="2">Pyruvate kinase barrel domain-containing protein</fullName>
    </recommendedName>
</protein>
<dbReference type="InterPro" id="IPR015813">
    <property type="entry name" value="Pyrv/PenolPyrv_kinase-like_dom"/>
</dbReference>
<gene>
    <name evidence="3" type="ORF">FHQ21_12775</name>
</gene>
<organism evidence="3 4">
    <name type="scientific">Testudinibacter aquarius</name>
    <dbReference type="NCBI Taxonomy" id="1524974"/>
    <lineage>
        <taxon>Bacteria</taxon>
        <taxon>Pseudomonadati</taxon>
        <taxon>Pseudomonadota</taxon>
        <taxon>Gammaproteobacteria</taxon>
        <taxon>Pasteurellales</taxon>
        <taxon>Pasteurellaceae</taxon>
        <taxon>Testudinibacter</taxon>
    </lineage>
</organism>
<dbReference type="Proteomes" id="UP000305526">
    <property type="component" value="Unassembled WGS sequence"/>
</dbReference>
<dbReference type="EMBL" id="VDGV01000224">
    <property type="protein sequence ID" value="TNG85228.1"/>
    <property type="molecule type" value="Genomic_DNA"/>
</dbReference>
<keyword evidence="1" id="KW-0479">Metal-binding</keyword>
<dbReference type="SUPFAM" id="SSF51621">
    <property type="entry name" value="Phosphoenolpyruvate/pyruvate domain"/>
    <property type="match status" value="1"/>
</dbReference>
<comment type="caution">
    <text evidence="3">The sequence shown here is derived from an EMBL/GenBank/DDBJ whole genome shotgun (WGS) entry which is preliminary data.</text>
</comment>
<dbReference type="Gene3D" id="3.20.20.60">
    <property type="entry name" value="Phosphoenolpyruvate-binding domains"/>
    <property type="match status" value="1"/>
</dbReference>
<evidence type="ECO:0000313" key="4">
    <source>
        <dbReference type="Proteomes" id="UP000305526"/>
    </source>
</evidence>
<dbReference type="Pfam" id="PF00224">
    <property type="entry name" value="PK"/>
    <property type="match status" value="1"/>
</dbReference>
<reference evidence="3 4" key="1">
    <citation type="submission" date="2019-05" db="EMBL/GenBank/DDBJ databases">
        <title>Pasteurellaceae isolates from reptiles.</title>
        <authorList>
            <person name="Bojesen A.M."/>
            <person name="Lund E."/>
        </authorList>
    </citation>
    <scope>NUCLEOTIDE SEQUENCE [LARGE SCALE GENOMIC DNA]</scope>
    <source>
        <strain evidence="3 4">ELNT2x</strain>
    </source>
</reference>
<keyword evidence="4" id="KW-1185">Reference proteome</keyword>
<evidence type="ECO:0000259" key="2">
    <source>
        <dbReference type="Pfam" id="PF00224"/>
    </source>
</evidence>
<proteinExistence type="predicted"/>
<dbReference type="InterPro" id="IPR040442">
    <property type="entry name" value="Pyrv_kinase-like_dom_sf"/>
</dbReference>
<evidence type="ECO:0000256" key="1">
    <source>
        <dbReference type="ARBA" id="ARBA00022723"/>
    </source>
</evidence>